<protein>
    <submittedName>
        <fullName evidence="2">Uncharacterized protein</fullName>
    </submittedName>
</protein>
<dbReference type="AlphaFoldDB" id="A0A0D8XRA7"/>
<accession>A0A0D8XRA7</accession>
<dbReference type="Proteomes" id="UP000053766">
    <property type="component" value="Unassembled WGS sequence"/>
</dbReference>
<dbReference type="EMBL" id="KN716360">
    <property type="protein sequence ID" value="KJH46304.1"/>
    <property type="molecule type" value="Genomic_DNA"/>
</dbReference>
<sequence>MDSSLQHDLMVEGKQDVTDDSASIQSSNNDISDTEMKERKWSSTIAGRRKLTRTLLRQGNPKLTRFIKKKGTPYRIVRRRMPRTHRDEDTNRVRFKCYQM</sequence>
<keyword evidence="3" id="KW-1185">Reference proteome</keyword>
<gene>
    <name evidence="2" type="ORF">DICVIV_07647</name>
</gene>
<proteinExistence type="predicted"/>
<evidence type="ECO:0000313" key="2">
    <source>
        <dbReference type="EMBL" id="KJH46304.1"/>
    </source>
</evidence>
<name>A0A0D8XRA7_DICVI</name>
<evidence type="ECO:0000256" key="1">
    <source>
        <dbReference type="SAM" id="MobiDB-lite"/>
    </source>
</evidence>
<reference evidence="2 3" key="1">
    <citation type="submission" date="2013-11" db="EMBL/GenBank/DDBJ databases">
        <title>Draft genome of the bovine lungworm Dictyocaulus viviparus.</title>
        <authorList>
            <person name="Mitreva M."/>
        </authorList>
    </citation>
    <scope>NUCLEOTIDE SEQUENCE [LARGE SCALE GENOMIC DNA]</scope>
    <source>
        <strain evidence="2 3">HannoverDv2000</strain>
    </source>
</reference>
<evidence type="ECO:0000313" key="3">
    <source>
        <dbReference type="Proteomes" id="UP000053766"/>
    </source>
</evidence>
<feature type="region of interest" description="Disordered" evidence="1">
    <location>
        <begin position="1"/>
        <end position="43"/>
    </location>
</feature>
<reference evidence="3" key="2">
    <citation type="journal article" date="2016" name="Sci. Rep.">
        <title>Dictyocaulus viviparus genome, variome and transcriptome elucidate lungworm biology and support future intervention.</title>
        <authorList>
            <person name="McNulty S.N."/>
            <person name="Strube C."/>
            <person name="Rosa B.A."/>
            <person name="Martin J.C."/>
            <person name="Tyagi R."/>
            <person name="Choi Y.J."/>
            <person name="Wang Q."/>
            <person name="Hallsworth Pepin K."/>
            <person name="Zhang X."/>
            <person name="Ozersky P."/>
            <person name="Wilson R.K."/>
            <person name="Sternberg P.W."/>
            <person name="Gasser R.B."/>
            <person name="Mitreva M."/>
        </authorList>
    </citation>
    <scope>NUCLEOTIDE SEQUENCE [LARGE SCALE GENOMIC DNA]</scope>
    <source>
        <strain evidence="3">HannoverDv2000</strain>
    </source>
</reference>
<organism evidence="2 3">
    <name type="scientific">Dictyocaulus viviparus</name>
    <name type="common">Bovine lungworm</name>
    <dbReference type="NCBI Taxonomy" id="29172"/>
    <lineage>
        <taxon>Eukaryota</taxon>
        <taxon>Metazoa</taxon>
        <taxon>Ecdysozoa</taxon>
        <taxon>Nematoda</taxon>
        <taxon>Chromadorea</taxon>
        <taxon>Rhabditida</taxon>
        <taxon>Rhabditina</taxon>
        <taxon>Rhabditomorpha</taxon>
        <taxon>Strongyloidea</taxon>
        <taxon>Metastrongylidae</taxon>
        <taxon>Dictyocaulus</taxon>
    </lineage>
</organism>
<feature type="compositionally biased region" description="Polar residues" evidence="1">
    <location>
        <begin position="20"/>
        <end position="31"/>
    </location>
</feature>